<sequence>MEQNQIQIKDANRVIQKLTMQAANLIQLNALLSAKTEELEEENTLLKNQIDEVKKAK</sequence>
<evidence type="ECO:0000313" key="2">
    <source>
        <dbReference type="EMBL" id="MRX70837.1"/>
    </source>
</evidence>
<dbReference type="RefSeq" id="WP_154305973.1">
    <property type="nucleotide sequence ID" value="NZ_WKKI01000002.1"/>
</dbReference>
<proteinExistence type="predicted"/>
<dbReference type="EMBL" id="WKKI01000002">
    <property type="protein sequence ID" value="MRX70837.1"/>
    <property type="molecule type" value="Genomic_DNA"/>
</dbReference>
<evidence type="ECO:0000256" key="1">
    <source>
        <dbReference type="SAM" id="Coils"/>
    </source>
</evidence>
<name>A0A7X2LYF5_9BACI</name>
<keyword evidence="1" id="KW-0175">Coiled coil</keyword>
<reference evidence="2 3" key="1">
    <citation type="submission" date="2019-11" db="EMBL/GenBank/DDBJ databases">
        <title>Bacillus lacus genome.</title>
        <authorList>
            <person name="Allen C.J."/>
            <person name="Newman J.D."/>
        </authorList>
    </citation>
    <scope>NUCLEOTIDE SEQUENCE [LARGE SCALE GENOMIC DNA]</scope>
    <source>
        <strain evidence="2 3">KCTC 33946</strain>
    </source>
</reference>
<protein>
    <submittedName>
        <fullName evidence="2">Uncharacterized protein</fullName>
    </submittedName>
</protein>
<feature type="coiled-coil region" evidence="1">
    <location>
        <begin position="1"/>
        <end position="56"/>
    </location>
</feature>
<organism evidence="2 3">
    <name type="scientific">Metabacillus lacus</name>
    <dbReference type="NCBI Taxonomy" id="1983721"/>
    <lineage>
        <taxon>Bacteria</taxon>
        <taxon>Bacillati</taxon>
        <taxon>Bacillota</taxon>
        <taxon>Bacilli</taxon>
        <taxon>Bacillales</taxon>
        <taxon>Bacillaceae</taxon>
        <taxon>Metabacillus</taxon>
    </lineage>
</organism>
<dbReference type="Proteomes" id="UP000448867">
    <property type="component" value="Unassembled WGS sequence"/>
</dbReference>
<accession>A0A7X2LYF5</accession>
<dbReference type="AlphaFoldDB" id="A0A7X2LYF5"/>
<gene>
    <name evidence="2" type="ORF">GJU40_01480</name>
</gene>
<keyword evidence="3" id="KW-1185">Reference proteome</keyword>
<comment type="caution">
    <text evidence="2">The sequence shown here is derived from an EMBL/GenBank/DDBJ whole genome shotgun (WGS) entry which is preliminary data.</text>
</comment>
<evidence type="ECO:0000313" key="3">
    <source>
        <dbReference type="Proteomes" id="UP000448867"/>
    </source>
</evidence>